<gene>
    <name evidence="11" type="ORF">SSS_3560</name>
</gene>
<accession>A0A834R2X8</accession>
<dbReference type="InterPro" id="IPR004837">
    <property type="entry name" value="NaCa_Exmemb"/>
</dbReference>
<feature type="domain" description="Sodium/calcium exchanger membrane region" evidence="10">
    <location>
        <begin position="103"/>
        <end position="243"/>
    </location>
</feature>
<dbReference type="EMBL" id="WVUK01000065">
    <property type="protein sequence ID" value="KAF7488943.1"/>
    <property type="molecule type" value="Genomic_DNA"/>
</dbReference>
<feature type="transmembrane region" description="Helical" evidence="9">
    <location>
        <begin position="138"/>
        <end position="161"/>
    </location>
</feature>
<evidence type="ECO:0000313" key="11">
    <source>
        <dbReference type="EMBL" id="KAF7488943.1"/>
    </source>
</evidence>
<evidence type="ECO:0000256" key="6">
    <source>
        <dbReference type="ARBA" id="ARBA00022989"/>
    </source>
</evidence>
<evidence type="ECO:0000259" key="10">
    <source>
        <dbReference type="Pfam" id="PF01699"/>
    </source>
</evidence>
<evidence type="ECO:0000313" key="12">
    <source>
        <dbReference type="EnsemblMetazoa" id="KAF7488943.1"/>
    </source>
</evidence>
<feature type="transmembrane region" description="Helical" evidence="9">
    <location>
        <begin position="725"/>
        <end position="745"/>
    </location>
</feature>
<dbReference type="PANTHER" id="PTHR12266:SF0">
    <property type="entry name" value="MITOCHONDRIAL SODIUM_CALCIUM EXCHANGER PROTEIN"/>
    <property type="match status" value="1"/>
</dbReference>
<dbReference type="Gene3D" id="1.20.1420.30">
    <property type="entry name" value="NCX, central ion-binding region"/>
    <property type="match status" value="2"/>
</dbReference>
<keyword evidence="13" id="KW-1185">Reference proteome</keyword>
<organism evidence="11">
    <name type="scientific">Sarcoptes scabiei</name>
    <name type="common">Itch mite</name>
    <name type="synonym">Acarus scabiei</name>
    <dbReference type="NCBI Taxonomy" id="52283"/>
    <lineage>
        <taxon>Eukaryota</taxon>
        <taxon>Metazoa</taxon>
        <taxon>Ecdysozoa</taxon>
        <taxon>Arthropoda</taxon>
        <taxon>Chelicerata</taxon>
        <taxon>Arachnida</taxon>
        <taxon>Acari</taxon>
        <taxon>Acariformes</taxon>
        <taxon>Sarcoptiformes</taxon>
        <taxon>Astigmata</taxon>
        <taxon>Psoroptidia</taxon>
        <taxon>Sarcoptoidea</taxon>
        <taxon>Sarcoptidae</taxon>
        <taxon>Sarcoptinae</taxon>
        <taxon>Sarcoptes</taxon>
    </lineage>
</organism>
<feature type="transmembrane region" description="Helical" evidence="9">
    <location>
        <begin position="695"/>
        <end position="719"/>
    </location>
</feature>
<feature type="transmembrane region" description="Helical" evidence="9">
    <location>
        <begin position="499"/>
        <end position="519"/>
    </location>
</feature>
<evidence type="ECO:0000256" key="9">
    <source>
        <dbReference type="SAM" id="Phobius"/>
    </source>
</evidence>
<evidence type="ECO:0000256" key="4">
    <source>
        <dbReference type="ARBA" id="ARBA00022568"/>
    </source>
</evidence>
<proteinExistence type="predicted"/>
<feature type="domain" description="Sodium/calcium exchanger membrane region" evidence="10">
    <location>
        <begin position="593"/>
        <end position="743"/>
    </location>
</feature>
<dbReference type="GO" id="GO:0006874">
    <property type="term" value="P:intracellular calcium ion homeostasis"/>
    <property type="evidence" value="ECO:0007669"/>
    <property type="project" value="TreeGrafter"/>
</dbReference>
<dbReference type="Pfam" id="PF01699">
    <property type="entry name" value="Na_Ca_ex"/>
    <property type="match status" value="2"/>
</dbReference>
<dbReference type="GO" id="GO:0016020">
    <property type="term" value="C:membrane"/>
    <property type="evidence" value="ECO:0007669"/>
    <property type="project" value="UniProtKB-SubCell"/>
</dbReference>
<dbReference type="EnsemblMetazoa" id="SSS_3560s_mrna">
    <property type="protein sequence ID" value="KAF7488943.1"/>
    <property type="gene ID" value="SSS_3560"/>
</dbReference>
<evidence type="ECO:0000313" key="13">
    <source>
        <dbReference type="Proteomes" id="UP000070412"/>
    </source>
</evidence>
<keyword evidence="5 9" id="KW-0812">Transmembrane</keyword>
<dbReference type="AlphaFoldDB" id="A0A834R2X8"/>
<sequence length="751" mass="85916">MINPYVDRNFYSNSSSSSSPSLFQSSQRNRSSSLIRSITSSSTISNWSLESNCGDINFINDRDQQCNFSRTVIECLDDDGFINYIQLTYCTIQSEYYSLALLAFILLILFFSIGTNADDFLCPVLIAISKSLKLSDNIAGVTFLAFGNGAPDIFSSIIGITDANPNLVIGQLYGAGIFVTTVVVGSIMLTREFEIMKRPLMRDIIFYLITTTLVWTTFLERKILIYHSILFIIIYIVYVFVVIVSGYIYKRNLQNQSSMISVNRMMPRENLNLQKKYKINGPQNSNASLKSLSFVKKFDCDEGVVLTRIKHRQYGLDPIHQRRLTLYHIHSDPHHHHHHHHLRQRKENNHLDSVVENSDNIDQNHLPIYSIADKNFVIDSNNNNNNNTNNNNNYDDEQGEMKSIEFWSKDRRLTISDTNFFSSNNKKSDDIDSADAKISSRQNSILNPKMDHCFNEKDSKKRDVNSVDGSTLINDQTNFFDWIIDSSRFDSKLFNEMNFFHKISMIIKAPIYLVFTLTIPVVDNELPMRGWIRSLNLAHLIVSPQICLLIAQIKLIDPIRQHLIVLGISLILFVLVYFTSKSDQAPKYHILFAYFGFIVCISWIYAIANEVVNMLDAIRVIFNLSKFMIGLTIGAWGNSIGDFLSNLSMAKNGFPRMAISACFGGPVLNMLLGIGIPYTILFIKQQTYQIDVEYNNMITVLYGTITISLLTTMITLLFLTRFQSTRIHGFLLFALYFCFLVSAIITEWKFN</sequence>
<reference evidence="11" key="2">
    <citation type="submission" date="2020-01" db="EMBL/GenBank/DDBJ databases">
        <authorList>
            <person name="Korhonen P.K.K."/>
            <person name="Guangxu M.G."/>
            <person name="Wang T.W."/>
            <person name="Stroehlein A.J.S."/>
            <person name="Young N.D."/>
            <person name="Ang C.-S.A."/>
            <person name="Fernando D.W.F."/>
            <person name="Lu H.L."/>
            <person name="Taylor S.T."/>
            <person name="Ehtesham M.E.M."/>
            <person name="Najaraj S.H.N."/>
            <person name="Harsha G.H.G."/>
            <person name="Madugundu A.M."/>
            <person name="Renuse S.R."/>
            <person name="Holt D.H."/>
            <person name="Pandey A.P."/>
            <person name="Papenfuss A.P."/>
            <person name="Gasser R.B.G."/>
            <person name="Fischer K.F."/>
        </authorList>
    </citation>
    <scope>NUCLEOTIDE SEQUENCE</scope>
    <source>
        <strain evidence="11">SSS_KF_BRIS2020</strain>
    </source>
</reference>
<feature type="compositionally biased region" description="Low complexity" evidence="8">
    <location>
        <begin position="12"/>
        <end position="25"/>
    </location>
</feature>
<keyword evidence="4" id="KW-0406">Ion transport</keyword>
<keyword evidence="3" id="KW-0050">Antiport</keyword>
<keyword evidence="2" id="KW-0813">Transport</keyword>
<protein>
    <submittedName>
        <fullName evidence="11">Sodium/potassium/calcium exchanger 6, mitochondrial</fullName>
    </submittedName>
</protein>
<name>A0A834R2X8_SARSC</name>
<feature type="region of interest" description="Disordered" evidence="8">
    <location>
        <begin position="1"/>
        <end position="25"/>
    </location>
</feature>
<dbReference type="GO" id="GO:0005432">
    <property type="term" value="F:calcium:sodium antiporter activity"/>
    <property type="evidence" value="ECO:0007669"/>
    <property type="project" value="TreeGrafter"/>
</dbReference>
<dbReference type="OrthoDB" id="407410at2759"/>
<evidence type="ECO:0000256" key="7">
    <source>
        <dbReference type="ARBA" id="ARBA00023136"/>
    </source>
</evidence>
<feature type="transmembrane region" description="Helical" evidence="9">
    <location>
        <begin position="591"/>
        <end position="608"/>
    </location>
</feature>
<evidence type="ECO:0000256" key="1">
    <source>
        <dbReference type="ARBA" id="ARBA00004141"/>
    </source>
</evidence>
<keyword evidence="7 9" id="KW-0472">Membrane</keyword>
<keyword evidence="4" id="KW-0109">Calcium transport</keyword>
<evidence type="ECO:0000256" key="3">
    <source>
        <dbReference type="ARBA" id="ARBA00022449"/>
    </source>
</evidence>
<feature type="transmembrane region" description="Helical" evidence="9">
    <location>
        <begin position="200"/>
        <end position="218"/>
    </location>
</feature>
<feature type="transmembrane region" description="Helical" evidence="9">
    <location>
        <begin position="224"/>
        <end position="249"/>
    </location>
</feature>
<reference evidence="13" key="1">
    <citation type="journal article" date="2020" name="PLoS Negl. Trop. Dis.">
        <title>High-quality nuclear genome for Sarcoptes scabiei-A critical resource for a neglected parasite.</title>
        <authorList>
            <person name="Korhonen P.K."/>
            <person name="Gasser R.B."/>
            <person name="Ma G."/>
            <person name="Wang T."/>
            <person name="Stroehlein A.J."/>
            <person name="Young N.D."/>
            <person name="Ang C.S."/>
            <person name="Fernando D.D."/>
            <person name="Lu H.C."/>
            <person name="Taylor S."/>
            <person name="Reynolds S.L."/>
            <person name="Mofiz E."/>
            <person name="Najaraj S.H."/>
            <person name="Gowda H."/>
            <person name="Madugundu A."/>
            <person name="Renuse S."/>
            <person name="Holt D."/>
            <person name="Pandey A."/>
            <person name="Papenfuss A.T."/>
            <person name="Fischer K."/>
        </authorList>
    </citation>
    <scope>NUCLEOTIDE SEQUENCE [LARGE SCALE GENOMIC DNA]</scope>
</reference>
<dbReference type="InterPro" id="IPR044880">
    <property type="entry name" value="NCX_ion-bd_dom_sf"/>
</dbReference>
<evidence type="ECO:0000256" key="2">
    <source>
        <dbReference type="ARBA" id="ARBA00022448"/>
    </source>
</evidence>
<dbReference type="InterPro" id="IPR051359">
    <property type="entry name" value="CaCA_antiporter"/>
</dbReference>
<evidence type="ECO:0000256" key="8">
    <source>
        <dbReference type="SAM" id="MobiDB-lite"/>
    </source>
</evidence>
<feature type="transmembrane region" description="Helical" evidence="9">
    <location>
        <begin position="531"/>
        <end position="551"/>
    </location>
</feature>
<dbReference type="Proteomes" id="UP000070412">
    <property type="component" value="Unassembled WGS sequence"/>
</dbReference>
<keyword evidence="4" id="KW-0106">Calcium</keyword>
<feature type="transmembrane region" description="Helical" evidence="9">
    <location>
        <begin position="167"/>
        <end position="188"/>
    </location>
</feature>
<feature type="transmembrane region" description="Helical" evidence="9">
    <location>
        <begin position="96"/>
        <end position="117"/>
    </location>
</feature>
<feature type="transmembrane region" description="Helical" evidence="9">
    <location>
        <begin position="657"/>
        <end position="683"/>
    </location>
</feature>
<evidence type="ECO:0000256" key="5">
    <source>
        <dbReference type="ARBA" id="ARBA00022692"/>
    </source>
</evidence>
<keyword evidence="6 9" id="KW-1133">Transmembrane helix</keyword>
<reference evidence="12" key="3">
    <citation type="submission" date="2022-06" db="UniProtKB">
        <authorList>
            <consortium name="EnsemblMetazoa"/>
        </authorList>
    </citation>
    <scope>IDENTIFICATION</scope>
</reference>
<comment type="subcellular location">
    <subcellularLocation>
        <location evidence="1">Membrane</location>
        <topology evidence="1">Multi-pass membrane protein</topology>
    </subcellularLocation>
</comment>
<feature type="transmembrane region" description="Helical" evidence="9">
    <location>
        <begin position="563"/>
        <end position="579"/>
    </location>
</feature>
<dbReference type="PANTHER" id="PTHR12266">
    <property type="entry name" value="NA+/CA2+ K+ INDEPENDENT EXCHANGER"/>
    <property type="match status" value="1"/>
</dbReference>